<reference evidence="1 2" key="1">
    <citation type="submission" date="2016-03" db="EMBL/GenBank/DDBJ databases">
        <title>Cyphomyrmex costatus WGS genome.</title>
        <authorList>
            <person name="Nygaard S."/>
            <person name="Hu H."/>
            <person name="Boomsma J."/>
            <person name="Zhang G."/>
        </authorList>
    </citation>
    <scope>NUCLEOTIDE SEQUENCE [LARGE SCALE GENOMIC DNA]</scope>
    <source>
        <strain evidence="1">MS0001</strain>
        <tissue evidence="1">Whole body</tissue>
    </source>
</reference>
<keyword evidence="2" id="KW-1185">Reference proteome</keyword>
<proteinExistence type="predicted"/>
<organism evidence="1 2">
    <name type="scientific">Cyphomyrmex costatus</name>
    <dbReference type="NCBI Taxonomy" id="456900"/>
    <lineage>
        <taxon>Eukaryota</taxon>
        <taxon>Metazoa</taxon>
        <taxon>Ecdysozoa</taxon>
        <taxon>Arthropoda</taxon>
        <taxon>Hexapoda</taxon>
        <taxon>Insecta</taxon>
        <taxon>Pterygota</taxon>
        <taxon>Neoptera</taxon>
        <taxon>Endopterygota</taxon>
        <taxon>Hymenoptera</taxon>
        <taxon>Apocrita</taxon>
        <taxon>Aculeata</taxon>
        <taxon>Formicoidea</taxon>
        <taxon>Formicidae</taxon>
        <taxon>Myrmicinae</taxon>
        <taxon>Cyphomyrmex</taxon>
    </lineage>
</organism>
<accession>A0A151IDP9</accession>
<dbReference type="STRING" id="456900.A0A151IDP9"/>
<evidence type="ECO:0000313" key="2">
    <source>
        <dbReference type="Proteomes" id="UP000078542"/>
    </source>
</evidence>
<gene>
    <name evidence="1" type="ORF">ALC62_10462</name>
</gene>
<name>A0A151IDP9_9HYME</name>
<evidence type="ECO:0000313" key="1">
    <source>
        <dbReference type="EMBL" id="KYM98815.1"/>
    </source>
</evidence>
<sequence length="311" mass="37705">MVARKVWGLGERVCRNDLKRRWILFKYLQSVMSYGVEIWGWEEKEVLEKVMLDYVRWIFRLDFCTPRYIIMRELAMDKLKIGWGIIARRYEEKIRKGFTGDWVRECWEEKQNYHWEDRYGSERESYYNRNGWGIGNSRLMDNEQGNLETEIIDRETEVQMQWEDSRIGKARYNKKYKELIDNIRGPAYLRMTRSELVNRGDEVRALAKLRCGNLEEANKYWLEEGEERKCIFCKKGRDNIDHYVGECEEMEGRFNVLGDDKGRILEKLWSEELDETKGNVIRKLWKDRDKILKELKEKEMDKKRKENGLSE</sequence>
<dbReference type="Proteomes" id="UP000078542">
    <property type="component" value="Unassembled WGS sequence"/>
</dbReference>
<protein>
    <submittedName>
        <fullName evidence="1">Uncharacterized protein</fullName>
    </submittedName>
</protein>
<dbReference type="EMBL" id="KQ977914">
    <property type="protein sequence ID" value="KYM98815.1"/>
    <property type="molecule type" value="Genomic_DNA"/>
</dbReference>
<dbReference type="AlphaFoldDB" id="A0A151IDP9"/>